<dbReference type="Proteomes" id="UP000190961">
    <property type="component" value="Unassembled WGS sequence"/>
</dbReference>
<keyword evidence="1" id="KW-1133">Transmembrane helix</keyword>
<sequence>MKSEIEKMKPIVSLFLEGLMLVFIFVYSQNNIAPSAHHTDDSPLRGILSFHEVVLRSGWSSESINKQLPQQPTILTNIFPPVTTDETNITLAMSDALSVNSFERNTFYITASDNVP</sequence>
<feature type="transmembrane region" description="Helical" evidence="1">
    <location>
        <begin position="12"/>
        <end position="28"/>
    </location>
</feature>
<keyword evidence="1" id="KW-0472">Membrane</keyword>
<protein>
    <submittedName>
        <fullName evidence="2">Uncharacterized protein</fullName>
    </submittedName>
</protein>
<keyword evidence="3" id="KW-1185">Reference proteome</keyword>
<dbReference type="OrthoDB" id="9938145at2"/>
<proteinExistence type="predicted"/>
<evidence type="ECO:0000313" key="2">
    <source>
        <dbReference type="EMBL" id="SKC44150.1"/>
    </source>
</evidence>
<gene>
    <name evidence="2" type="ORF">SAMN05660236_0540</name>
</gene>
<dbReference type="RefSeq" id="WP_079685157.1">
    <property type="nucleotide sequence ID" value="NZ_FUZU01000001.1"/>
</dbReference>
<keyword evidence="1" id="KW-0812">Transmembrane</keyword>
<name>A0A1T5IYA9_9BACT</name>
<dbReference type="AlphaFoldDB" id="A0A1T5IYA9"/>
<reference evidence="2 3" key="1">
    <citation type="submission" date="2017-02" db="EMBL/GenBank/DDBJ databases">
        <authorList>
            <person name="Peterson S.W."/>
        </authorList>
    </citation>
    <scope>NUCLEOTIDE SEQUENCE [LARGE SCALE GENOMIC DNA]</scope>
    <source>
        <strain evidence="2 3">DSM 25262</strain>
    </source>
</reference>
<dbReference type="STRING" id="688867.SAMN05660236_0540"/>
<evidence type="ECO:0000313" key="3">
    <source>
        <dbReference type="Proteomes" id="UP000190961"/>
    </source>
</evidence>
<accession>A0A1T5IYA9</accession>
<dbReference type="EMBL" id="FUZU01000001">
    <property type="protein sequence ID" value="SKC44150.1"/>
    <property type="molecule type" value="Genomic_DNA"/>
</dbReference>
<organism evidence="2 3">
    <name type="scientific">Ohtaekwangia koreensis</name>
    <dbReference type="NCBI Taxonomy" id="688867"/>
    <lineage>
        <taxon>Bacteria</taxon>
        <taxon>Pseudomonadati</taxon>
        <taxon>Bacteroidota</taxon>
        <taxon>Cytophagia</taxon>
        <taxon>Cytophagales</taxon>
        <taxon>Fulvivirgaceae</taxon>
        <taxon>Ohtaekwangia</taxon>
    </lineage>
</organism>
<evidence type="ECO:0000256" key="1">
    <source>
        <dbReference type="SAM" id="Phobius"/>
    </source>
</evidence>